<dbReference type="GO" id="GO:0016787">
    <property type="term" value="F:hydrolase activity"/>
    <property type="evidence" value="ECO:0007669"/>
    <property type="project" value="UniProtKB-KW"/>
</dbReference>
<feature type="non-terminal residue" evidence="2">
    <location>
        <position position="1"/>
    </location>
</feature>
<dbReference type="AlphaFoldDB" id="T1AIL2"/>
<feature type="non-terminal residue" evidence="2">
    <location>
        <position position="150"/>
    </location>
</feature>
<accession>T1AIL2</accession>
<dbReference type="PANTHER" id="PTHR45629">
    <property type="entry name" value="SNF2/RAD54 FAMILY MEMBER"/>
    <property type="match status" value="1"/>
</dbReference>
<comment type="caution">
    <text evidence="2">The sequence shown here is derived from an EMBL/GenBank/DDBJ whole genome shotgun (WGS) entry which is preliminary data.</text>
</comment>
<keyword evidence="2" id="KW-0378">Hydrolase</keyword>
<feature type="domain" description="SNF2 N-terminal" evidence="1">
    <location>
        <begin position="91"/>
        <end position="150"/>
    </location>
</feature>
<evidence type="ECO:0000259" key="1">
    <source>
        <dbReference type="Pfam" id="PF00176"/>
    </source>
</evidence>
<dbReference type="PANTHER" id="PTHR45629:SF7">
    <property type="entry name" value="DNA EXCISION REPAIR PROTEIN ERCC-6-RELATED"/>
    <property type="match status" value="1"/>
</dbReference>
<dbReference type="InterPro" id="IPR050496">
    <property type="entry name" value="SNF2_RAD54_helicase_repair"/>
</dbReference>
<dbReference type="Pfam" id="PF00176">
    <property type="entry name" value="SNF2-rel_dom"/>
    <property type="match status" value="1"/>
</dbReference>
<organism evidence="2">
    <name type="scientific">mine drainage metagenome</name>
    <dbReference type="NCBI Taxonomy" id="410659"/>
    <lineage>
        <taxon>unclassified sequences</taxon>
        <taxon>metagenomes</taxon>
        <taxon>ecological metagenomes</taxon>
    </lineage>
</organism>
<dbReference type="Gene3D" id="3.40.50.10810">
    <property type="entry name" value="Tandem AAA-ATPase domain"/>
    <property type="match status" value="1"/>
</dbReference>
<dbReference type="InterPro" id="IPR000330">
    <property type="entry name" value="SNF2_N"/>
</dbReference>
<sequence>SPLLFLPGGLAAYLEGPERLFEKEIRQLFSLNGNGQGEASRYYVSMLHLLRPDLPFAPAPGLTLSPFAPAPLPAEAFEQLSTVFAAHLRPYQKEAVSFLVSLFREKLSGILADEMGLGKTISVLGFLLTLRISGLIPADCRPPLIVLPAS</sequence>
<proteinExistence type="predicted"/>
<dbReference type="GO" id="GO:0005524">
    <property type="term" value="F:ATP binding"/>
    <property type="evidence" value="ECO:0007669"/>
    <property type="project" value="InterPro"/>
</dbReference>
<dbReference type="InterPro" id="IPR027417">
    <property type="entry name" value="P-loop_NTPase"/>
</dbReference>
<dbReference type="SUPFAM" id="SSF52540">
    <property type="entry name" value="P-loop containing nucleoside triphosphate hydrolases"/>
    <property type="match status" value="1"/>
</dbReference>
<protein>
    <submittedName>
        <fullName evidence="2">SNF2-related domain protein</fullName>
        <ecNumber evidence="2">3.6.1.-</ecNumber>
    </submittedName>
</protein>
<name>T1AIL2_9ZZZZ</name>
<evidence type="ECO:0000313" key="2">
    <source>
        <dbReference type="EMBL" id="EQD56358.1"/>
    </source>
</evidence>
<gene>
    <name evidence="2" type="ORF">B1A_11581</name>
</gene>
<dbReference type="EMBL" id="AUZX01008303">
    <property type="protein sequence ID" value="EQD56358.1"/>
    <property type="molecule type" value="Genomic_DNA"/>
</dbReference>
<reference evidence="2" key="1">
    <citation type="submission" date="2013-08" db="EMBL/GenBank/DDBJ databases">
        <authorList>
            <person name="Mendez C."/>
            <person name="Richter M."/>
            <person name="Ferrer M."/>
            <person name="Sanchez J."/>
        </authorList>
    </citation>
    <scope>NUCLEOTIDE SEQUENCE</scope>
</reference>
<dbReference type="InterPro" id="IPR038718">
    <property type="entry name" value="SNF2-like_sf"/>
</dbReference>
<dbReference type="EC" id="3.6.1.-" evidence="2"/>
<reference evidence="2" key="2">
    <citation type="journal article" date="2014" name="ISME J.">
        <title>Microbial stratification in low pH oxic and suboxic macroscopic growths along an acid mine drainage.</title>
        <authorList>
            <person name="Mendez-Garcia C."/>
            <person name="Mesa V."/>
            <person name="Sprenger R.R."/>
            <person name="Richter M."/>
            <person name="Diez M.S."/>
            <person name="Solano J."/>
            <person name="Bargiela R."/>
            <person name="Golyshina O.V."/>
            <person name="Manteca A."/>
            <person name="Ramos J.L."/>
            <person name="Gallego J.R."/>
            <person name="Llorente I."/>
            <person name="Martins Dos Santos V.A."/>
            <person name="Jensen O.N."/>
            <person name="Pelaez A.I."/>
            <person name="Sanchez J."/>
            <person name="Ferrer M."/>
        </authorList>
    </citation>
    <scope>NUCLEOTIDE SEQUENCE</scope>
</reference>